<dbReference type="EMBL" id="BGZK01000427">
    <property type="protein sequence ID" value="GBP42951.1"/>
    <property type="molecule type" value="Genomic_DNA"/>
</dbReference>
<evidence type="ECO:0000313" key="2">
    <source>
        <dbReference type="Proteomes" id="UP000299102"/>
    </source>
</evidence>
<keyword evidence="2" id="KW-1185">Reference proteome</keyword>
<dbReference type="Proteomes" id="UP000299102">
    <property type="component" value="Unassembled WGS sequence"/>
</dbReference>
<reference evidence="1 2" key="1">
    <citation type="journal article" date="2019" name="Commun. Biol.">
        <title>The bagworm genome reveals a unique fibroin gene that provides high tensile strength.</title>
        <authorList>
            <person name="Kono N."/>
            <person name="Nakamura H."/>
            <person name="Ohtoshi R."/>
            <person name="Tomita M."/>
            <person name="Numata K."/>
            <person name="Arakawa K."/>
        </authorList>
    </citation>
    <scope>NUCLEOTIDE SEQUENCE [LARGE SCALE GENOMIC DNA]</scope>
</reference>
<name>A0A4C1VVZ1_EUMVA</name>
<accession>A0A4C1VVZ1</accession>
<dbReference type="AlphaFoldDB" id="A0A4C1VVZ1"/>
<organism evidence="1 2">
    <name type="scientific">Eumeta variegata</name>
    <name type="common">Bagworm moth</name>
    <name type="synonym">Eumeta japonica</name>
    <dbReference type="NCBI Taxonomy" id="151549"/>
    <lineage>
        <taxon>Eukaryota</taxon>
        <taxon>Metazoa</taxon>
        <taxon>Ecdysozoa</taxon>
        <taxon>Arthropoda</taxon>
        <taxon>Hexapoda</taxon>
        <taxon>Insecta</taxon>
        <taxon>Pterygota</taxon>
        <taxon>Neoptera</taxon>
        <taxon>Endopterygota</taxon>
        <taxon>Lepidoptera</taxon>
        <taxon>Glossata</taxon>
        <taxon>Ditrysia</taxon>
        <taxon>Tineoidea</taxon>
        <taxon>Psychidae</taxon>
        <taxon>Oiketicinae</taxon>
        <taxon>Eumeta</taxon>
    </lineage>
</organism>
<sequence>MERDKKGCQFKTWEDDLPKRWRRSARYIMEWKELGEAYVNNLTNRMVSGVFSWGLDSYTYKKPFWWCDEVTQRSPTLLSPPPRSPCFRD</sequence>
<evidence type="ECO:0000313" key="1">
    <source>
        <dbReference type="EMBL" id="GBP42951.1"/>
    </source>
</evidence>
<proteinExistence type="predicted"/>
<comment type="caution">
    <text evidence="1">The sequence shown here is derived from an EMBL/GenBank/DDBJ whole genome shotgun (WGS) entry which is preliminary data.</text>
</comment>
<protein>
    <submittedName>
        <fullName evidence="1">Uncharacterized protein</fullName>
    </submittedName>
</protein>
<gene>
    <name evidence="1" type="ORF">EVAR_96448_1</name>
</gene>